<gene>
    <name evidence="1" type="ORF">EVAR_81571_1</name>
</gene>
<protein>
    <submittedName>
        <fullName evidence="1">Uncharacterized protein</fullName>
    </submittedName>
</protein>
<proteinExistence type="predicted"/>
<comment type="caution">
    <text evidence="1">The sequence shown here is derived from an EMBL/GenBank/DDBJ whole genome shotgun (WGS) entry which is preliminary data.</text>
</comment>
<dbReference type="EMBL" id="BGZK01000251">
    <property type="protein sequence ID" value="GBP31805.1"/>
    <property type="molecule type" value="Genomic_DNA"/>
</dbReference>
<evidence type="ECO:0000313" key="1">
    <source>
        <dbReference type="EMBL" id="GBP31805.1"/>
    </source>
</evidence>
<reference evidence="1 2" key="1">
    <citation type="journal article" date="2019" name="Commun. Biol.">
        <title>The bagworm genome reveals a unique fibroin gene that provides high tensile strength.</title>
        <authorList>
            <person name="Kono N."/>
            <person name="Nakamura H."/>
            <person name="Ohtoshi R."/>
            <person name="Tomita M."/>
            <person name="Numata K."/>
            <person name="Arakawa K."/>
        </authorList>
    </citation>
    <scope>NUCLEOTIDE SEQUENCE [LARGE SCALE GENOMIC DNA]</scope>
</reference>
<dbReference type="AlphaFoldDB" id="A0A4C1UZB9"/>
<keyword evidence="2" id="KW-1185">Reference proteome</keyword>
<evidence type="ECO:0000313" key="2">
    <source>
        <dbReference type="Proteomes" id="UP000299102"/>
    </source>
</evidence>
<sequence>MNTAIGALCGNITPLKVGGCARPMSHYGNLGRASPVGRAIIISKLTASGDGRVRQIKSNGREPPLGRPAAVCALAPLALAAYRRRVNLQMDISSVRVTRSPAAGSGSLECISLLDMALTYSNLSFSFKLCIGLVSNPKLKHVVKMDLNIEDKQAIMPETTSYLVIMNVPGGDRRASPKLQETPQREHNAEIKKNTPILNGVPLFFSALCLCIGTGLK</sequence>
<organism evidence="1 2">
    <name type="scientific">Eumeta variegata</name>
    <name type="common">Bagworm moth</name>
    <name type="synonym">Eumeta japonica</name>
    <dbReference type="NCBI Taxonomy" id="151549"/>
    <lineage>
        <taxon>Eukaryota</taxon>
        <taxon>Metazoa</taxon>
        <taxon>Ecdysozoa</taxon>
        <taxon>Arthropoda</taxon>
        <taxon>Hexapoda</taxon>
        <taxon>Insecta</taxon>
        <taxon>Pterygota</taxon>
        <taxon>Neoptera</taxon>
        <taxon>Endopterygota</taxon>
        <taxon>Lepidoptera</taxon>
        <taxon>Glossata</taxon>
        <taxon>Ditrysia</taxon>
        <taxon>Tineoidea</taxon>
        <taxon>Psychidae</taxon>
        <taxon>Oiketicinae</taxon>
        <taxon>Eumeta</taxon>
    </lineage>
</organism>
<name>A0A4C1UZB9_EUMVA</name>
<dbReference type="Proteomes" id="UP000299102">
    <property type="component" value="Unassembled WGS sequence"/>
</dbReference>
<accession>A0A4C1UZB9</accession>